<dbReference type="InterPro" id="IPR005275">
    <property type="entry name" value="Lfuc_symporter_FucP"/>
</dbReference>
<dbReference type="InterPro" id="IPR050375">
    <property type="entry name" value="MFS_TsgA-like"/>
</dbReference>
<proteinExistence type="predicted"/>
<feature type="transmembrane region" description="Helical" evidence="3">
    <location>
        <begin position="348"/>
        <end position="370"/>
    </location>
</feature>
<dbReference type="Gene3D" id="1.20.1250.20">
    <property type="entry name" value="MFS general substrate transporter like domains"/>
    <property type="match status" value="2"/>
</dbReference>
<dbReference type="PANTHER" id="PTHR43702:SF11">
    <property type="entry name" value="L-FUCOSE-PROTON SYMPORTER"/>
    <property type="match status" value="1"/>
</dbReference>
<accession>A0A1I3GCA8</accession>
<evidence type="ECO:0000256" key="1">
    <source>
        <dbReference type="ARBA" id="ARBA00004429"/>
    </source>
</evidence>
<dbReference type="PANTHER" id="PTHR43702">
    <property type="entry name" value="L-FUCOSE-PROTON SYMPORTER"/>
    <property type="match status" value="1"/>
</dbReference>
<dbReference type="OrthoDB" id="9795150at2"/>
<evidence type="ECO:0000256" key="2">
    <source>
        <dbReference type="ARBA" id="ARBA00022475"/>
    </source>
</evidence>
<dbReference type="RefSeq" id="WP_075444900.1">
    <property type="nucleotide sequence ID" value="NZ_FOQK01000021.1"/>
</dbReference>
<feature type="transmembrane region" description="Helical" evidence="3">
    <location>
        <begin position="108"/>
        <end position="127"/>
    </location>
</feature>
<protein>
    <submittedName>
        <fullName evidence="4">MFS transporter, FHS family, L-fucose permease</fullName>
    </submittedName>
</protein>
<feature type="transmembrane region" description="Helical" evidence="3">
    <location>
        <begin position="83"/>
        <end position="102"/>
    </location>
</feature>
<dbReference type="GO" id="GO:0015535">
    <property type="term" value="F:fucose:proton symporter activity"/>
    <property type="evidence" value="ECO:0007669"/>
    <property type="project" value="InterPro"/>
</dbReference>
<feature type="transmembrane region" description="Helical" evidence="3">
    <location>
        <begin position="54"/>
        <end position="76"/>
    </location>
</feature>
<dbReference type="InterPro" id="IPR011701">
    <property type="entry name" value="MFS"/>
</dbReference>
<dbReference type="EMBL" id="FOQK01000021">
    <property type="protein sequence ID" value="SFI20882.1"/>
    <property type="molecule type" value="Genomic_DNA"/>
</dbReference>
<keyword evidence="3" id="KW-0812">Transmembrane</keyword>
<evidence type="ECO:0000256" key="3">
    <source>
        <dbReference type="SAM" id="Phobius"/>
    </source>
</evidence>
<feature type="transmembrane region" description="Helical" evidence="3">
    <location>
        <begin position="12"/>
        <end position="34"/>
    </location>
</feature>
<gene>
    <name evidence="4" type="ORF">SAMN04487861_12140</name>
</gene>
<dbReference type="Pfam" id="PF07690">
    <property type="entry name" value="MFS_1"/>
    <property type="match status" value="1"/>
</dbReference>
<organism evidence="4 5">
    <name type="scientific">Selenomonas ruminantium</name>
    <dbReference type="NCBI Taxonomy" id="971"/>
    <lineage>
        <taxon>Bacteria</taxon>
        <taxon>Bacillati</taxon>
        <taxon>Bacillota</taxon>
        <taxon>Negativicutes</taxon>
        <taxon>Selenomonadales</taxon>
        <taxon>Selenomonadaceae</taxon>
        <taxon>Selenomonas</taxon>
    </lineage>
</organism>
<evidence type="ECO:0000313" key="4">
    <source>
        <dbReference type="EMBL" id="SFI20882.1"/>
    </source>
</evidence>
<keyword evidence="3" id="KW-1133">Transmembrane helix</keyword>
<evidence type="ECO:0000313" key="5">
    <source>
        <dbReference type="Proteomes" id="UP000183639"/>
    </source>
</evidence>
<name>A0A1I3GCA8_SELRU</name>
<feature type="transmembrane region" description="Helical" evidence="3">
    <location>
        <begin position="382"/>
        <end position="403"/>
    </location>
</feature>
<dbReference type="SUPFAM" id="SSF103473">
    <property type="entry name" value="MFS general substrate transporter"/>
    <property type="match status" value="1"/>
</dbReference>
<sequence length="449" mass="49827">MSKKWNQLPNGYLTSTPFLQFVLMTMLFPLWSVANALNDVLITQFKSIFELSNFASAFVQSAFFGGYFVMAIPAALVMKKKSYVSAILCGLAFYIVGCLLFFPASHMATYTMFLVAIFAIALGLSFLETSANTYATMIGPEKTSTFRINLSQTFTPIGNICGILLGKFLIFQEGESLSSKMAAMSPDQIAAFRLEMLQHTLVPYKYIVLILVALFLAFVFIKFPSCKPQVKETAEVVKNKVNLLSMKTAKFMMGVQRFRRSLLAMFLYNGMQAAVWSFTIRLALSLDGSMNERVAANYMIASFIVFFLGRVVASTLLTKMSANKLLFIYSVLGCLCLAYVAGVNDFSVMYPVILVSAFMGPVYPTIYDTGLKTVPAEYRESAAAAMVMSIVGGAMMPPILGLVADATGILHVGYVIPFLCFVVISWFFYTELHIENEKHETELKEVHQL</sequence>
<dbReference type="Proteomes" id="UP000183639">
    <property type="component" value="Unassembled WGS sequence"/>
</dbReference>
<feature type="transmembrane region" description="Helical" evidence="3">
    <location>
        <begin position="262"/>
        <end position="283"/>
    </location>
</feature>
<dbReference type="InterPro" id="IPR036259">
    <property type="entry name" value="MFS_trans_sf"/>
</dbReference>
<dbReference type="NCBIfam" id="TIGR00885">
    <property type="entry name" value="fucP"/>
    <property type="match status" value="1"/>
</dbReference>
<feature type="transmembrane region" description="Helical" evidence="3">
    <location>
        <begin position="325"/>
        <end position="342"/>
    </location>
</feature>
<feature type="transmembrane region" description="Helical" evidence="3">
    <location>
        <begin position="409"/>
        <end position="429"/>
    </location>
</feature>
<keyword evidence="2" id="KW-1003">Cell membrane</keyword>
<dbReference type="CDD" id="cd17394">
    <property type="entry name" value="MFS_FucP_like"/>
    <property type="match status" value="1"/>
</dbReference>
<dbReference type="AlphaFoldDB" id="A0A1I3GCA8"/>
<feature type="transmembrane region" description="Helical" evidence="3">
    <location>
        <begin position="295"/>
        <end position="313"/>
    </location>
</feature>
<reference evidence="4 5" key="1">
    <citation type="submission" date="2016-10" db="EMBL/GenBank/DDBJ databases">
        <authorList>
            <person name="de Groot N.N."/>
        </authorList>
    </citation>
    <scope>NUCLEOTIDE SEQUENCE [LARGE SCALE GENOMIC DNA]</scope>
    <source>
        <strain evidence="4 5">Z108</strain>
    </source>
</reference>
<feature type="transmembrane region" description="Helical" evidence="3">
    <location>
        <begin position="203"/>
        <end position="221"/>
    </location>
</feature>
<comment type="subcellular location">
    <subcellularLocation>
        <location evidence="1">Cell inner membrane</location>
        <topology evidence="1">Multi-pass membrane protein</topology>
    </subcellularLocation>
</comment>
<keyword evidence="3" id="KW-0472">Membrane</keyword>
<feature type="transmembrane region" description="Helical" evidence="3">
    <location>
        <begin position="148"/>
        <end position="171"/>
    </location>
</feature>
<dbReference type="GO" id="GO:0005886">
    <property type="term" value="C:plasma membrane"/>
    <property type="evidence" value="ECO:0007669"/>
    <property type="project" value="UniProtKB-SubCell"/>
</dbReference>